<feature type="transmembrane region" description="Helical" evidence="4">
    <location>
        <begin position="104"/>
        <end position="128"/>
    </location>
</feature>
<feature type="transmembrane region" description="Helical" evidence="4">
    <location>
        <begin position="169"/>
        <end position="189"/>
    </location>
</feature>
<keyword evidence="3 4" id="KW-0472">Membrane</keyword>
<feature type="domain" description="Major facilitator superfamily (MFS) profile" evidence="5">
    <location>
        <begin position="207"/>
        <end position="388"/>
    </location>
</feature>
<evidence type="ECO:0000256" key="1">
    <source>
        <dbReference type="ARBA" id="ARBA00022692"/>
    </source>
</evidence>
<dbReference type="PANTHER" id="PTHR23526">
    <property type="entry name" value="INTEGRAL MEMBRANE TRANSPORT PROTEIN-RELATED"/>
    <property type="match status" value="1"/>
</dbReference>
<dbReference type="EMBL" id="SJZF01000025">
    <property type="protein sequence ID" value="TFU25339.1"/>
    <property type="molecule type" value="Genomic_DNA"/>
</dbReference>
<gene>
    <name evidence="6" type="ORF">E0687_11385</name>
</gene>
<evidence type="ECO:0000313" key="7">
    <source>
        <dbReference type="Proteomes" id="UP000297668"/>
    </source>
</evidence>
<dbReference type="Pfam" id="PF07690">
    <property type="entry name" value="MFS_1"/>
    <property type="match status" value="1"/>
</dbReference>
<evidence type="ECO:0000256" key="4">
    <source>
        <dbReference type="SAM" id="Phobius"/>
    </source>
</evidence>
<feature type="transmembrane region" description="Helical" evidence="4">
    <location>
        <begin position="331"/>
        <end position="356"/>
    </location>
</feature>
<accession>A0A4Y9F9X7</accession>
<feature type="transmembrane region" description="Helical" evidence="4">
    <location>
        <begin position="37"/>
        <end position="58"/>
    </location>
</feature>
<keyword evidence="2 4" id="KW-1133">Transmembrane helix</keyword>
<sequence>MFRYLPWAKEGLFVFLRLLLAVGLMEGVRTGFFAGLLPFYAPEHLGLAPAVFTLAFTFHQLAENFSKTFGGLMAEKLGFGRTITIAAFTGLVTLLLTPKANVGWLLWGLAILWGLTMSTLYPGLMTLASRIAIPGREARALSYTSVLLLPWTGVGLVGIGQVAQREPEVALTLLITAQVIIFLLAVSLFSFHIPMPKRTRETYPLKRLFLFLPAAFGQTFAPALVSLFILRFAKEELGLEPIAFGGLLLLGGSLAFGLLPFTGRHVDKTGYHVALVGGFFLSALLMARLAFNPSLGELILLAAFGGLGFSFSLSGWNGFLAKNLPHVNRAVILGGLMTVEGLGITLGPAVGGFLWQTFGIKAPFLAGSIIFLSLSLIYAFLFWRKRWK</sequence>
<dbReference type="InterPro" id="IPR011701">
    <property type="entry name" value="MFS"/>
</dbReference>
<organism evidence="6 7">
    <name type="scientific">Thermus tengchongensis</name>
    <dbReference type="NCBI Taxonomy" id="1214928"/>
    <lineage>
        <taxon>Bacteria</taxon>
        <taxon>Thermotogati</taxon>
        <taxon>Deinococcota</taxon>
        <taxon>Deinococci</taxon>
        <taxon>Thermales</taxon>
        <taxon>Thermaceae</taxon>
        <taxon>Thermus</taxon>
    </lineage>
</organism>
<feature type="transmembrane region" description="Helical" evidence="4">
    <location>
        <begin position="298"/>
        <end position="319"/>
    </location>
</feature>
<proteinExistence type="predicted"/>
<keyword evidence="1 4" id="KW-0812">Transmembrane</keyword>
<dbReference type="Gene3D" id="1.20.1250.20">
    <property type="entry name" value="MFS general substrate transporter like domains"/>
    <property type="match status" value="2"/>
</dbReference>
<evidence type="ECO:0000313" key="6">
    <source>
        <dbReference type="EMBL" id="TFU25339.1"/>
    </source>
</evidence>
<dbReference type="InterPro" id="IPR052528">
    <property type="entry name" value="Sugar_transport-like"/>
</dbReference>
<dbReference type="GO" id="GO:0022857">
    <property type="term" value="F:transmembrane transporter activity"/>
    <property type="evidence" value="ECO:0007669"/>
    <property type="project" value="InterPro"/>
</dbReference>
<feature type="transmembrane region" description="Helical" evidence="4">
    <location>
        <begin position="362"/>
        <end position="383"/>
    </location>
</feature>
<dbReference type="PANTHER" id="PTHR23526:SF4">
    <property type="entry name" value="INTEGRAL MEMBRANE TRANSPORT PROTEIN"/>
    <property type="match status" value="1"/>
</dbReference>
<dbReference type="SUPFAM" id="SSF103473">
    <property type="entry name" value="MFS general substrate transporter"/>
    <property type="match status" value="1"/>
</dbReference>
<feature type="transmembrane region" description="Helical" evidence="4">
    <location>
        <begin position="242"/>
        <end position="261"/>
    </location>
</feature>
<evidence type="ECO:0000256" key="3">
    <source>
        <dbReference type="ARBA" id="ARBA00023136"/>
    </source>
</evidence>
<feature type="transmembrane region" description="Helical" evidence="4">
    <location>
        <begin position="140"/>
        <end position="163"/>
    </location>
</feature>
<evidence type="ECO:0000256" key="2">
    <source>
        <dbReference type="ARBA" id="ARBA00022989"/>
    </source>
</evidence>
<name>A0A4Y9F9X7_9DEIN</name>
<dbReference type="PROSITE" id="PS50850">
    <property type="entry name" value="MFS"/>
    <property type="match status" value="1"/>
</dbReference>
<dbReference type="InterPro" id="IPR020846">
    <property type="entry name" value="MFS_dom"/>
</dbReference>
<feature type="transmembrane region" description="Helical" evidence="4">
    <location>
        <begin position="273"/>
        <end position="292"/>
    </location>
</feature>
<dbReference type="InterPro" id="IPR036259">
    <property type="entry name" value="MFS_trans_sf"/>
</dbReference>
<dbReference type="AlphaFoldDB" id="A0A4Y9F9X7"/>
<feature type="transmembrane region" description="Helical" evidence="4">
    <location>
        <begin position="79"/>
        <end position="98"/>
    </location>
</feature>
<feature type="transmembrane region" description="Helical" evidence="4">
    <location>
        <begin position="209"/>
        <end position="230"/>
    </location>
</feature>
<dbReference type="Proteomes" id="UP000297668">
    <property type="component" value="Unassembled WGS sequence"/>
</dbReference>
<protein>
    <submittedName>
        <fullName evidence="6">MFS transporter</fullName>
    </submittedName>
</protein>
<comment type="caution">
    <text evidence="6">The sequence shown here is derived from an EMBL/GenBank/DDBJ whole genome shotgun (WGS) entry which is preliminary data.</text>
</comment>
<evidence type="ECO:0000259" key="5">
    <source>
        <dbReference type="PROSITE" id="PS50850"/>
    </source>
</evidence>
<reference evidence="6 7" key="1">
    <citation type="submission" date="2019-03" db="EMBL/GenBank/DDBJ databases">
        <title>Thermus tengchongensis species for the arsenic transformation mechanism.</title>
        <authorList>
            <person name="Yuan G.C."/>
        </authorList>
    </citation>
    <scope>NUCLEOTIDE SEQUENCE [LARGE SCALE GENOMIC DNA]</scope>
    <source>
        <strain evidence="6 7">15W</strain>
    </source>
</reference>
<dbReference type="RefSeq" id="WP_135260912.1">
    <property type="nucleotide sequence ID" value="NZ_SJZF01000025.1"/>
</dbReference>